<dbReference type="EMBL" id="JAGKQM010000003">
    <property type="protein sequence ID" value="KAH0931003.1"/>
    <property type="molecule type" value="Genomic_DNA"/>
</dbReference>
<evidence type="ECO:0000256" key="5">
    <source>
        <dbReference type="ARBA" id="ARBA00022989"/>
    </source>
</evidence>
<feature type="transmembrane region" description="Helical" evidence="9">
    <location>
        <begin position="1014"/>
        <end position="1033"/>
    </location>
</feature>
<accession>A0ABQ8DNW5</accession>
<keyword evidence="4" id="KW-0029">Amino-acid transport</keyword>
<comment type="caution">
    <text evidence="11">The sequence shown here is derived from an EMBL/GenBank/DDBJ whole genome shotgun (WGS) entry which is preliminary data.</text>
</comment>
<gene>
    <name evidence="11" type="ORF">HID58_008120</name>
</gene>
<feature type="transmembrane region" description="Helical" evidence="9">
    <location>
        <begin position="142"/>
        <end position="160"/>
    </location>
</feature>
<evidence type="ECO:0000256" key="1">
    <source>
        <dbReference type="ARBA" id="ARBA00004141"/>
    </source>
</evidence>
<feature type="transmembrane region" description="Helical" evidence="9">
    <location>
        <begin position="946"/>
        <end position="968"/>
    </location>
</feature>
<evidence type="ECO:0000313" key="11">
    <source>
        <dbReference type="EMBL" id="KAH0931003.1"/>
    </source>
</evidence>
<evidence type="ECO:0000256" key="2">
    <source>
        <dbReference type="ARBA" id="ARBA00022448"/>
    </source>
</evidence>
<comment type="subcellular location">
    <subcellularLocation>
        <location evidence="1">Membrane</location>
        <topology evidence="1">Multi-pass membrane protein</topology>
    </subcellularLocation>
</comment>
<feature type="transmembrane region" description="Helical" evidence="9">
    <location>
        <begin position="321"/>
        <end position="341"/>
    </location>
</feature>
<evidence type="ECO:0000256" key="3">
    <source>
        <dbReference type="ARBA" id="ARBA00022692"/>
    </source>
</evidence>
<feature type="transmembrane region" description="Helical" evidence="9">
    <location>
        <begin position="713"/>
        <end position="734"/>
    </location>
</feature>
<feature type="domain" description="Amino acid transporter transmembrane" evidence="10">
    <location>
        <begin position="137"/>
        <end position="511"/>
    </location>
</feature>
<feature type="region of interest" description="Disordered" evidence="8">
    <location>
        <begin position="1"/>
        <end position="50"/>
    </location>
</feature>
<comment type="similarity">
    <text evidence="7">Belongs to the amino acid/polyamine transporter 2 family. Amino acid/auxin permease (AAAP) (TC 2.A.18.5) subfamily.</text>
</comment>
<evidence type="ECO:0000256" key="9">
    <source>
        <dbReference type="SAM" id="Phobius"/>
    </source>
</evidence>
<feature type="transmembrane region" description="Helical" evidence="9">
    <location>
        <begin position="353"/>
        <end position="378"/>
    </location>
</feature>
<keyword evidence="5 9" id="KW-1133">Transmembrane helix</keyword>
<feature type="region of interest" description="Disordered" evidence="8">
    <location>
        <begin position="558"/>
        <end position="596"/>
    </location>
</feature>
<dbReference type="Pfam" id="PF01490">
    <property type="entry name" value="Aa_trans"/>
    <property type="match status" value="2"/>
</dbReference>
<feature type="transmembrane region" description="Helical" evidence="9">
    <location>
        <begin position="827"/>
        <end position="849"/>
    </location>
</feature>
<evidence type="ECO:0000256" key="8">
    <source>
        <dbReference type="SAM" id="MobiDB-lite"/>
    </source>
</evidence>
<evidence type="ECO:0000259" key="10">
    <source>
        <dbReference type="Pfam" id="PF01490"/>
    </source>
</evidence>
<organism evidence="11 12">
    <name type="scientific">Brassica napus</name>
    <name type="common">Rape</name>
    <dbReference type="NCBI Taxonomy" id="3708"/>
    <lineage>
        <taxon>Eukaryota</taxon>
        <taxon>Viridiplantae</taxon>
        <taxon>Streptophyta</taxon>
        <taxon>Embryophyta</taxon>
        <taxon>Tracheophyta</taxon>
        <taxon>Spermatophyta</taxon>
        <taxon>Magnoliopsida</taxon>
        <taxon>eudicotyledons</taxon>
        <taxon>Gunneridae</taxon>
        <taxon>Pentapetalae</taxon>
        <taxon>rosids</taxon>
        <taxon>malvids</taxon>
        <taxon>Brassicales</taxon>
        <taxon>Brassicaceae</taxon>
        <taxon>Brassiceae</taxon>
        <taxon>Brassica</taxon>
    </lineage>
</organism>
<dbReference type="PANTHER" id="PTHR22950:SF692">
    <property type="entry name" value="TRANSMEMBRANE AMINO ACID TRANSPORTER FAMILY PROTEIN"/>
    <property type="match status" value="1"/>
</dbReference>
<feature type="transmembrane region" description="Helical" evidence="9">
    <location>
        <begin position="793"/>
        <end position="820"/>
    </location>
</feature>
<feature type="compositionally biased region" description="Polar residues" evidence="8">
    <location>
        <begin position="576"/>
        <end position="596"/>
    </location>
</feature>
<name>A0ABQ8DNW5_BRANA</name>
<dbReference type="PANTHER" id="PTHR22950">
    <property type="entry name" value="AMINO ACID TRANSPORTER"/>
    <property type="match status" value="1"/>
</dbReference>
<evidence type="ECO:0000256" key="7">
    <source>
        <dbReference type="ARBA" id="ARBA00049662"/>
    </source>
</evidence>
<feature type="transmembrane region" description="Helical" evidence="9">
    <location>
        <begin position="1045"/>
        <end position="1067"/>
    </location>
</feature>
<feature type="transmembrane region" description="Helical" evidence="9">
    <location>
        <begin position="902"/>
        <end position="926"/>
    </location>
</feature>
<evidence type="ECO:0000256" key="4">
    <source>
        <dbReference type="ARBA" id="ARBA00022970"/>
    </source>
</evidence>
<proteinExistence type="inferred from homology"/>
<feature type="transmembrane region" description="Helical" evidence="9">
    <location>
        <begin position="279"/>
        <end position="301"/>
    </location>
</feature>
<feature type="transmembrane region" description="Helical" evidence="9">
    <location>
        <begin position="761"/>
        <end position="781"/>
    </location>
</feature>
<protein>
    <recommendedName>
        <fullName evidence="10">Amino acid transporter transmembrane domain-containing protein</fullName>
    </recommendedName>
</protein>
<feature type="transmembrane region" description="Helical" evidence="9">
    <location>
        <begin position="441"/>
        <end position="461"/>
    </location>
</feature>
<feature type="transmembrane region" description="Helical" evidence="9">
    <location>
        <begin position="989"/>
        <end position="1008"/>
    </location>
</feature>
<feature type="transmembrane region" description="Helical" evidence="9">
    <location>
        <begin position="869"/>
        <end position="890"/>
    </location>
</feature>
<feature type="compositionally biased region" description="Polar residues" evidence="8">
    <location>
        <begin position="25"/>
        <end position="44"/>
    </location>
</feature>
<feature type="domain" description="Amino acid transporter transmembrane" evidence="10">
    <location>
        <begin position="683"/>
        <end position="1067"/>
    </location>
</feature>
<keyword evidence="6 9" id="KW-0472">Membrane</keyword>
<feature type="transmembrane region" description="Helical" evidence="9">
    <location>
        <begin position="467"/>
        <end position="487"/>
    </location>
</feature>
<keyword evidence="3 9" id="KW-0812">Transmembrane</keyword>
<sequence>MKPEETFEQEREDLYQTDEEDEESQAGSSVPSTPLSRNGSNNDPVSWPRSYRQSMDMLTGVTPPMRTSFVSSFHRRRQSSVSGSFTSSTSKQQLLIDKDKDEIQNNVVTSIKSFLASHLNLSVPEDLSFPQETRSCTFSQSVLNGINVLCGVALLTMPYAVKEGGWLGLFILFSFGVITFYTGILLKRCLENSPGIHTYPDIGQAAFGTTGRILVSILLYVELYASCVEYIIMMSDNLSGMFPNTSLYISGLSLDSKQVFAITTTLIVLPTVWLRDLSLLSYLSAGGVFSSILLALCLFWAGSVGGVGFHLTGKALDIANLPVAIGIYGFGFGSHSVFPNIYSSMKEPSKFPLVLLISFAFCTLFYIAVAVCGYTMFGDAIQSQFTLNIPQHFTSSKIAAWTAVVTPMTKYALTITPVVLSLEELIPSSSRKMRSKGVSMLFRSVLVLSTLVVALTVPFFATVAALIGSFIAMLIALIFPCLCYMSIMKGRLSNSQMGICIFIVIIGVATCATFSFLEEDLHLLGGSAYNIDKEKHHSLLLRLFVGFRYKKKMKQEEQEREDLYHTDDDEDEESQAHSSVPSTPLSRNDSNNDAVSWPQSYRQSMDLLTGVTPPISTNLVSSFRKRRQSSAFGSFASSSSKQSLLIDKDETQNSVVTSIKSFIDSHLKLSVPDDLSIPQENRKCTISQSVINGVNVLCGGALLTMPYALKEGGWLGLLILFSFGVITLYTGILLKRCLENSPGIHTYPDIGQAAFGTTGRILLSIFLYMDLYATCVEYIIMMSDNMSGMFPNTSLYIAGISLNSNQVFAVTTTLIVLPTVWLRDLSLLSYISAGGVFSSILLALCLFWVGSVGGVGFQLQGQVLDLTNLPVAIGIYGFGFGGHAVLPNIYSSMKEPSKFPLVLLMSFGFCTLFYIAISVCGYTMFGEAIQSQFTLNMPQHFTSSKIAVWTAVITPMTKYPLTLTPVLLSLEELLPSSSRKMRSKGVSMLIRTILVLSTLVVALTVPFFATVAALIGSFVAMLIAVIFPCLCYLKIMKGRLTNFHMAICVLIIIVGVVSGVCGTYSAIVRLIGEMT</sequence>
<evidence type="ECO:0000256" key="6">
    <source>
        <dbReference type="ARBA" id="ARBA00023136"/>
    </source>
</evidence>
<feature type="compositionally biased region" description="Basic and acidic residues" evidence="8">
    <location>
        <begin position="1"/>
        <end position="14"/>
    </location>
</feature>
<feature type="transmembrane region" description="Helical" evidence="9">
    <location>
        <begin position="499"/>
        <end position="517"/>
    </location>
</feature>
<keyword evidence="2" id="KW-0813">Transport</keyword>
<feature type="compositionally biased region" description="Acidic residues" evidence="8">
    <location>
        <begin position="15"/>
        <end position="24"/>
    </location>
</feature>
<dbReference type="Proteomes" id="UP000824890">
    <property type="component" value="Unassembled WGS sequence"/>
</dbReference>
<evidence type="ECO:0000313" key="12">
    <source>
        <dbReference type="Proteomes" id="UP000824890"/>
    </source>
</evidence>
<keyword evidence="12" id="KW-1185">Reference proteome</keyword>
<reference evidence="11 12" key="1">
    <citation type="submission" date="2021-05" db="EMBL/GenBank/DDBJ databases">
        <title>Genome Assembly of Synthetic Allotetraploid Brassica napus Reveals Homoeologous Exchanges between Subgenomes.</title>
        <authorList>
            <person name="Davis J.T."/>
        </authorList>
    </citation>
    <scope>NUCLEOTIDE SEQUENCE [LARGE SCALE GENOMIC DNA]</scope>
    <source>
        <strain evidence="12">cv. Da-Ae</strain>
        <tissue evidence="11">Seedling</tissue>
    </source>
</reference>
<feature type="transmembrane region" description="Helical" evidence="9">
    <location>
        <begin position="166"/>
        <end position="186"/>
    </location>
</feature>
<dbReference type="InterPro" id="IPR013057">
    <property type="entry name" value="AA_transpt_TM"/>
</dbReference>
<feature type="transmembrane region" description="Helical" evidence="9">
    <location>
        <begin position="213"/>
        <end position="233"/>
    </location>
</feature>